<feature type="region of interest" description="Disordered" evidence="1">
    <location>
        <begin position="335"/>
        <end position="375"/>
    </location>
</feature>
<feature type="compositionally biased region" description="Low complexity" evidence="1">
    <location>
        <begin position="40"/>
        <end position="52"/>
    </location>
</feature>
<feature type="region of interest" description="Disordered" evidence="1">
    <location>
        <begin position="40"/>
        <end position="82"/>
    </location>
</feature>
<gene>
    <name evidence="2" type="ORF">PCOR1329_LOCUS42207</name>
</gene>
<dbReference type="Proteomes" id="UP001189429">
    <property type="component" value="Unassembled WGS sequence"/>
</dbReference>
<comment type="caution">
    <text evidence="2">The sequence shown here is derived from an EMBL/GenBank/DDBJ whole genome shotgun (WGS) entry which is preliminary data.</text>
</comment>
<feature type="compositionally biased region" description="Low complexity" evidence="1">
    <location>
        <begin position="335"/>
        <end position="345"/>
    </location>
</feature>
<organism evidence="2 3">
    <name type="scientific">Prorocentrum cordatum</name>
    <dbReference type="NCBI Taxonomy" id="2364126"/>
    <lineage>
        <taxon>Eukaryota</taxon>
        <taxon>Sar</taxon>
        <taxon>Alveolata</taxon>
        <taxon>Dinophyceae</taxon>
        <taxon>Prorocentrales</taxon>
        <taxon>Prorocentraceae</taxon>
        <taxon>Prorocentrum</taxon>
    </lineage>
</organism>
<dbReference type="InterPro" id="IPR050548">
    <property type="entry name" value="PcG_chromatin_remod_factors"/>
</dbReference>
<feature type="compositionally biased region" description="Low complexity" evidence="1">
    <location>
        <begin position="237"/>
        <end position="247"/>
    </location>
</feature>
<dbReference type="PANTHER" id="PTHR12247">
    <property type="entry name" value="POLYCOMB GROUP PROTEIN"/>
    <property type="match status" value="1"/>
</dbReference>
<evidence type="ECO:0000313" key="2">
    <source>
        <dbReference type="EMBL" id="CAK0849533.1"/>
    </source>
</evidence>
<dbReference type="EMBL" id="CAUYUJ010015069">
    <property type="protein sequence ID" value="CAK0849533.1"/>
    <property type="molecule type" value="Genomic_DNA"/>
</dbReference>
<evidence type="ECO:0000313" key="3">
    <source>
        <dbReference type="Proteomes" id="UP001189429"/>
    </source>
</evidence>
<protein>
    <recommendedName>
        <fullName evidence="4">Tudor domain-containing protein</fullName>
    </recommendedName>
</protein>
<evidence type="ECO:0008006" key="4">
    <source>
        <dbReference type="Google" id="ProtNLM"/>
    </source>
</evidence>
<feature type="compositionally biased region" description="Low complexity" evidence="1">
    <location>
        <begin position="433"/>
        <end position="443"/>
    </location>
</feature>
<dbReference type="SUPFAM" id="SSF54160">
    <property type="entry name" value="Chromo domain-like"/>
    <property type="match status" value="7"/>
</dbReference>
<dbReference type="Gene3D" id="2.30.30.140">
    <property type="match status" value="7"/>
</dbReference>
<feature type="region of interest" description="Disordered" evidence="1">
    <location>
        <begin position="630"/>
        <end position="660"/>
    </location>
</feature>
<feature type="region of interest" description="Disordered" evidence="1">
    <location>
        <begin position="433"/>
        <end position="473"/>
    </location>
</feature>
<dbReference type="PANTHER" id="PTHR12247:SF138">
    <property type="entry name" value="POLYHOMEOTIC DISTAL, ISOFORM A-RELATED"/>
    <property type="match status" value="1"/>
</dbReference>
<reference evidence="2" key="1">
    <citation type="submission" date="2023-10" db="EMBL/GenBank/DDBJ databases">
        <authorList>
            <person name="Chen Y."/>
            <person name="Shah S."/>
            <person name="Dougan E. K."/>
            <person name="Thang M."/>
            <person name="Chan C."/>
        </authorList>
    </citation>
    <scope>NUCLEOTIDE SEQUENCE [LARGE SCALE GENOMIC DNA]</scope>
</reference>
<feature type="region of interest" description="Disordered" evidence="1">
    <location>
        <begin position="530"/>
        <end position="580"/>
    </location>
</feature>
<proteinExistence type="predicted"/>
<feature type="compositionally biased region" description="Low complexity" evidence="1">
    <location>
        <begin position="630"/>
        <end position="652"/>
    </location>
</feature>
<evidence type="ECO:0000256" key="1">
    <source>
        <dbReference type="SAM" id="MobiDB-lite"/>
    </source>
</evidence>
<feature type="region of interest" description="Disordered" evidence="1">
    <location>
        <begin position="140"/>
        <end position="180"/>
    </location>
</feature>
<feature type="compositionally biased region" description="Low complexity" evidence="1">
    <location>
        <begin position="140"/>
        <end position="150"/>
    </location>
</feature>
<keyword evidence="3" id="KW-1185">Reference proteome</keyword>
<name>A0ABN9TTN2_9DINO</name>
<dbReference type="InterPro" id="IPR016197">
    <property type="entry name" value="Chromo-like_dom_sf"/>
</dbReference>
<accession>A0ABN9TTN2</accession>
<feature type="compositionally biased region" description="Low complexity" evidence="1">
    <location>
        <begin position="254"/>
        <end position="278"/>
    </location>
</feature>
<feature type="compositionally biased region" description="Polar residues" evidence="1">
    <location>
        <begin position="530"/>
        <end position="539"/>
    </location>
</feature>
<feature type="region of interest" description="Disordered" evidence="1">
    <location>
        <begin position="235"/>
        <end position="278"/>
    </location>
</feature>
<sequence>MRRECTVVQVDMNSVRVHYEGFDSSRDEWLPKDSNRIVANQQQQVQNQGQAVPSPPQSPHSMQQPGQGVGMPGQQLAAQPAGPEFLVGSKITVLSPSGMRRECTVVQVDMNRVRVHYEGFDSSRDEWLPKDSNRIVANQQQQVQNQGQAVPSPPQSPHSMQQPGQGVGMPGQQLAAQPAGPEFLVGSKVTVLSPSGMRRECTVVQVDMNRVRVHYEGFDSSRDEWLPKDSNRIVSDQQSMQPQGQAAPSPPQSLQPMQQPGQGVGAPGQQLAAQPTGPEFLVGSRITVLSPSGMRRECTVVQVDMNSVRVHYEGFDSSRDEWLPKDSNRIVANQQQQVQNQGQAVPSPPQSPHSMQQPGQGVGMPGQQLAAQPAGPEFLVGSKITVLSPSGMRRECTVVQVDMNRVRVHYEGFDSSRDEWLPKDSNRIVANQQQQVQNQGQAVPSPPQSPHSMQQPGQGVGMPGQQLAAQPAGPEFLVGSKITVLSPSGMRRECTVVQVDMHSVRIHYEGFDSSRDEWLPKDSNRIVVNQQSTQPQGQAVHSPPQSPQPMQQPGHGLGTSGQQLTAQFPKPEFLPGSKITVLSPSGMRRDCTVVQVDLDRVKIHYEGFDSSRDEWLPKDSNRIVANQQQQVQNQGQAVSSPPQSPQPMQQPGQGVGMPGQQLAAQLKPAYLVGSKITVLSPSGMRREVYRGAG</sequence>
<dbReference type="CDD" id="cd20104">
    <property type="entry name" value="MBT_PHF20L1-like"/>
    <property type="match status" value="1"/>
</dbReference>